<reference evidence="7 8" key="1">
    <citation type="submission" date="2019-10" db="EMBL/GenBank/DDBJ databases">
        <title>Bifidobacterium from non-human primates.</title>
        <authorList>
            <person name="Modesto M."/>
        </authorList>
    </citation>
    <scope>NUCLEOTIDE SEQUENCE [LARGE SCALE GENOMIC DNA]</scope>
    <source>
        <strain evidence="7 8">SMA15</strain>
    </source>
</reference>
<accession>A0A6L9STX3</accession>
<keyword evidence="8" id="KW-1185">Reference proteome</keyword>
<dbReference type="Proteomes" id="UP000483293">
    <property type="component" value="Unassembled WGS sequence"/>
</dbReference>
<gene>
    <name evidence="7" type="ORF">GFD21_04220</name>
</gene>
<dbReference type="RefSeq" id="WP_163196698.1">
    <property type="nucleotide sequence ID" value="NZ_WHZV01000002.1"/>
</dbReference>
<evidence type="ECO:0000256" key="3">
    <source>
        <dbReference type="ARBA" id="ARBA00022670"/>
    </source>
</evidence>
<proteinExistence type="inferred from homology"/>
<dbReference type="GO" id="GO:0016920">
    <property type="term" value="F:pyroglutamyl-peptidase activity"/>
    <property type="evidence" value="ECO:0007669"/>
    <property type="project" value="UniProtKB-EC"/>
</dbReference>
<dbReference type="PANTHER" id="PTHR23402">
    <property type="entry name" value="PROTEASE FAMILY C15 PYROGLUTAMYL-PEPTIDASE I-RELATED"/>
    <property type="match status" value="1"/>
</dbReference>
<dbReference type="Pfam" id="PF01470">
    <property type="entry name" value="Peptidase_C15"/>
    <property type="match status" value="1"/>
</dbReference>
<feature type="active site" evidence="6">
    <location>
        <position position="150"/>
    </location>
</feature>
<dbReference type="PANTHER" id="PTHR23402:SF1">
    <property type="entry name" value="PYROGLUTAMYL-PEPTIDASE I"/>
    <property type="match status" value="1"/>
</dbReference>
<evidence type="ECO:0000256" key="5">
    <source>
        <dbReference type="ARBA" id="ARBA00022807"/>
    </source>
</evidence>
<sequence>MQQLSVVISGFDHYEDVRVNPSSEVPRILAEQGVDGLDDVDLTIHAVSLPVSFAKAWPTLLGTIEETRPNIVIATGLKHAARGVMLERCATNLMDAAKPDVDNVTPRRAPIDPDGPGAYWTRLPLRAILADFSRDAIPATLSSDAGTFVCNSLFYNLLNWAHGQEKVLAGFVSLPLINESPHPQHGLPLRQLVAAGGDVVREAVRYYRRPSSEDILIA</sequence>
<keyword evidence="4" id="KW-0378">Hydrolase</keyword>
<dbReference type="SUPFAM" id="SSF53182">
    <property type="entry name" value="Pyrrolidone carboxyl peptidase (pyroglutamate aminopeptidase)"/>
    <property type="match status" value="1"/>
</dbReference>
<comment type="catalytic activity">
    <reaction evidence="6">
        <text>Release of an N-terminal pyroglutamyl group from a polypeptide, the second amino acid generally not being Pro.</text>
        <dbReference type="EC" id="3.4.19.3"/>
    </reaction>
</comment>
<organism evidence="7 8">
    <name type="scientific">Bifidobacterium platyrrhinorum</name>
    <dbReference type="NCBI Taxonomy" id="2661628"/>
    <lineage>
        <taxon>Bacteria</taxon>
        <taxon>Bacillati</taxon>
        <taxon>Actinomycetota</taxon>
        <taxon>Actinomycetes</taxon>
        <taxon>Bifidobacteriales</taxon>
        <taxon>Bifidobacteriaceae</taxon>
        <taxon>Bifidobacterium</taxon>
    </lineage>
</organism>
<dbReference type="GO" id="GO:0005829">
    <property type="term" value="C:cytosol"/>
    <property type="evidence" value="ECO:0007669"/>
    <property type="project" value="InterPro"/>
</dbReference>
<dbReference type="EC" id="3.4.19.3" evidence="6"/>
<dbReference type="InterPro" id="IPR033694">
    <property type="entry name" value="PGPEP1_Cys_AS"/>
</dbReference>
<keyword evidence="2" id="KW-0963">Cytoplasm</keyword>
<protein>
    <recommendedName>
        <fullName evidence="6">Pyroglutamyl-peptidase I</fullName>
        <ecNumber evidence="6">3.4.19.3</ecNumber>
    </recommendedName>
</protein>
<evidence type="ECO:0000256" key="6">
    <source>
        <dbReference type="PROSITE-ProRule" id="PRU10077"/>
    </source>
</evidence>
<dbReference type="EMBL" id="WHZV01000002">
    <property type="protein sequence ID" value="NEG54992.1"/>
    <property type="molecule type" value="Genomic_DNA"/>
</dbReference>
<dbReference type="GO" id="GO:0006508">
    <property type="term" value="P:proteolysis"/>
    <property type="evidence" value="ECO:0007669"/>
    <property type="project" value="UniProtKB-KW"/>
</dbReference>
<name>A0A6L9STX3_9BIFI</name>
<dbReference type="InterPro" id="IPR036440">
    <property type="entry name" value="Peptidase_C15-like_sf"/>
</dbReference>
<dbReference type="PIRSF" id="PIRSF015592">
    <property type="entry name" value="Prld-crbxl_pptds"/>
    <property type="match status" value="1"/>
</dbReference>
<comment type="similarity">
    <text evidence="1">Belongs to the peptidase C15 family.</text>
</comment>
<dbReference type="AlphaFoldDB" id="A0A6L9STX3"/>
<dbReference type="InterPro" id="IPR016125">
    <property type="entry name" value="Peptidase_C15-like"/>
</dbReference>
<evidence type="ECO:0000313" key="7">
    <source>
        <dbReference type="EMBL" id="NEG54992.1"/>
    </source>
</evidence>
<keyword evidence="5" id="KW-0788">Thiol protease</keyword>
<evidence type="ECO:0000256" key="4">
    <source>
        <dbReference type="ARBA" id="ARBA00022801"/>
    </source>
</evidence>
<evidence type="ECO:0000313" key="8">
    <source>
        <dbReference type="Proteomes" id="UP000483293"/>
    </source>
</evidence>
<dbReference type="Gene3D" id="3.40.630.20">
    <property type="entry name" value="Peptidase C15, pyroglutamyl peptidase I-like"/>
    <property type="match status" value="1"/>
</dbReference>
<dbReference type="PRINTS" id="PR00706">
    <property type="entry name" value="PYROGLUPTASE"/>
</dbReference>
<comment type="caution">
    <text evidence="7">The sequence shown here is derived from an EMBL/GenBank/DDBJ whole genome shotgun (WGS) entry which is preliminary data.</text>
</comment>
<dbReference type="InterPro" id="IPR000816">
    <property type="entry name" value="Peptidase_C15"/>
</dbReference>
<dbReference type="PROSITE" id="PS01334">
    <property type="entry name" value="PYRASE_CYS"/>
    <property type="match status" value="1"/>
</dbReference>
<keyword evidence="3" id="KW-0645">Protease</keyword>
<evidence type="ECO:0000256" key="2">
    <source>
        <dbReference type="ARBA" id="ARBA00022490"/>
    </source>
</evidence>
<dbReference type="CDD" id="cd00501">
    <property type="entry name" value="Peptidase_C15"/>
    <property type="match status" value="1"/>
</dbReference>
<evidence type="ECO:0000256" key="1">
    <source>
        <dbReference type="ARBA" id="ARBA00006641"/>
    </source>
</evidence>